<organism evidence="2 3">
    <name type="scientific">Heliocybe sulcata</name>
    <dbReference type="NCBI Taxonomy" id="5364"/>
    <lineage>
        <taxon>Eukaryota</taxon>
        <taxon>Fungi</taxon>
        <taxon>Dikarya</taxon>
        <taxon>Basidiomycota</taxon>
        <taxon>Agaricomycotina</taxon>
        <taxon>Agaricomycetes</taxon>
        <taxon>Gloeophyllales</taxon>
        <taxon>Gloeophyllaceae</taxon>
        <taxon>Heliocybe</taxon>
    </lineage>
</organism>
<dbReference type="OrthoDB" id="3259848at2759"/>
<dbReference type="AlphaFoldDB" id="A0A5C3MIF0"/>
<feature type="region of interest" description="Disordered" evidence="1">
    <location>
        <begin position="113"/>
        <end position="148"/>
    </location>
</feature>
<sequence length="462" mass="52159">MSAPSGTGGHPILSPDGQPSPTPQVLENYLIRGLKPDGSKYPRPMREGMKMAIGARNNIRQVRRDAGNMDVSEDEADIIELTPPPSRATTPAANPDAAAIALIMAGLSPTSRKEMAKEYMRSLNSNNRRRSRGWDSDSEDETPMTKRRKLETELDIDIAMDEIVGWHPRLKELLNYGEYAPVSLFLNDTRRQMLAQNNNVYLRTSVGEDGKKRQMLDVSKYRDETSLTSEEWREAIENAVACTLEVLGEERANRLDKHRLWFVGHPKFARDWESVFRDMDIQLRNFYVWKPFTFNAEQYQKKYEHLRAEFNNSVCTNTANEMRTLRLNLGAQHPPSFQPVASSSRPYAGSPSGSGNRSFRDQTPKRVPLCLVCARSGHRASDCSFHHFPGGGAIYARWVHTDRRLVSIKTGDIICTAWNTVGNRTQYSSCNKHGPEIKHICSFCGSVNHISITKDCPGSTRL</sequence>
<evidence type="ECO:0000313" key="3">
    <source>
        <dbReference type="Proteomes" id="UP000305948"/>
    </source>
</evidence>
<dbReference type="STRING" id="5364.A0A5C3MIF0"/>
<dbReference type="EMBL" id="ML213571">
    <property type="protein sequence ID" value="TFK45182.1"/>
    <property type="molecule type" value="Genomic_DNA"/>
</dbReference>
<dbReference type="Proteomes" id="UP000305948">
    <property type="component" value="Unassembled WGS sequence"/>
</dbReference>
<protein>
    <submittedName>
        <fullName evidence="2">Uncharacterized protein</fullName>
    </submittedName>
</protein>
<keyword evidence="3" id="KW-1185">Reference proteome</keyword>
<feature type="region of interest" description="Disordered" evidence="1">
    <location>
        <begin position="1"/>
        <end position="24"/>
    </location>
</feature>
<accession>A0A5C3MIF0</accession>
<proteinExistence type="predicted"/>
<gene>
    <name evidence="2" type="ORF">OE88DRAFT_1669589</name>
</gene>
<evidence type="ECO:0000256" key="1">
    <source>
        <dbReference type="SAM" id="MobiDB-lite"/>
    </source>
</evidence>
<evidence type="ECO:0000313" key="2">
    <source>
        <dbReference type="EMBL" id="TFK45182.1"/>
    </source>
</evidence>
<name>A0A5C3MIF0_9AGAM</name>
<feature type="compositionally biased region" description="Polar residues" evidence="1">
    <location>
        <begin position="339"/>
        <end position="357"/>
    </location>
</feature>
<reference evidence="2 3" key="1">
    <citation type="journal article" date="2019" name="Nat. Ecol. Evol.">
        <title>Megaphylogeny resolves global patterns of mushroom evolution.</title>
        <authorList>
            <person name="Varga T."/>
            <person name="Krizsan K."/>
            <person name="Foldi C."/>
            <person name="Dima B."/>
            <person name="Sanchez-Garcia M."/>
            <person name="Sanchez-Ramirez S."/>
            <person name="Szollosi G.J."/>
            <person name="Szarkandi J.G."/>
            <person name="Papp V."/>
            <person name="Albert L."/>
            <person name="Andreopoulos W."/>
            <person name="Angelini C."/>
            <person name="Antonin V."/>
            <person name="Barry K.W."/>
            <person name="Bougher N.L."/>
            <person name="Buchanan P."/>
            <person name="Buyck B."/>
            <person name="Bense V."/>
            <person name="Catcheside P."/>
            <person name="Chovatia M."/>
            <person name="Cooper J."/>
            <person name="Damon W."/>
            <person name="Desjardin D."/>
            <person name="Finy P."/>
            <person name="Geml J."/>
            <person name="Haridas S."/>
            <person name="Hughes K."/>
            <person name="Justo A."/>
            <person name="Karasinski D."/>
            <person name="Kautmanova I."/>
            <person name="Kiss B."/>
            <person name="Kocsube S."/>
            <person name="Kotiranta H."/>
            <person name="LaButti K.M."/>
            <person name="Lechner B.E."/>
            <person name="Liimatainen K."/>
            <person name="Lipzen A."/>
            <person name="Lukacs Z."/>
            <person name="Mihaltcheva S."/>
            <person name="Morgado L.N."/>
            <person name="Niskanen T."/>
            <person name="Noordeloos M.E."/>
            <person name="Ohm R.A."/>
            <person name="Ortiz-Santana B."/>
            <person name="Ovrebo C."/>
            <person name="Racz N."/>
            <person name="Riley R."/>
            <person name="Savchenko A."/>
            <person name="Shiryaev A."/>
            <person name="Soop K."/>
            <person name="Spirin V."/>
            <person name="Szebenyi C."/>
            <person name="Tomsovsky M."/>
            <person name="Tulloss R.E."/>
            <person name="Uehling J."/>
            <person name="Grigoriev I.V."/>
            <person name="Vagvolgyi C."/>
            <person name="Papp T."/>
            <person name="Martin F.M."/>
            <person name="Miettinen O."/>
            <person name="Hibbett D.S."/>
            <person name="Nagy L.G."/>
        </authorList>
    </citation>
    <scope>NUCLEOTIDE SEQUENCE [LARGE SCALE GENOMIC DNA]</scope>
    <source>
        <strain evidence="2 3">OMC1185</strain>
    </source>
</reference>
<feature type="region of interest" description="Disordered" evidence="1">
    <location>
        <begin position="336"/>
        <end position="361"/>
    </location>
</feature>